<evidence type="ECO:0000256" key="1">
    <source>
        <dbReference type="ARBA" id="ARBA00004173"/>
    </source>
</evidence>
<dbReference type="PANTHER" id="PTHR12810">
    <property type="entry name" value="MITOCHONDRIAL 28S RIBOSOMAL PROTEIN S29"/>
    <property type="match status" value="1"/>
</dbReference>
<name>A0AAD7XR68_9STRA</name>
<dbReference type="GO" id="GO:0003735">
    <property type="term" value="F:structural constituent of ribosome"/>
    <property type="evidence" value="ECO:0007669"/>
    <property type="project" value="TreeGrafter"/>
</dbReference>
<dbReference type="Proteomes" id="UP001230188">
    <property type="component" value="Unassembled WGS sequence"/>
</dbReference>
<sequence length="341" mass="38052">MKGCMNEKVFDKDTIRVMEREPSAEIIKVLRGIAKGEKASVAQDEDWECSHCGFTNYAATTKRMFCAQCARVRSPLPERRSYVLQGARGSGKSIELARIVQEARSEGFVAVMVASAWNYTNAGAFVAPSERENRFEQPGGAREILEAAARGNSRDQLERLALQSEEIKRRWDAPTMAALMDAALERPAEASTALADVLVELGTSREVPALVAVDEVSCLFAASTHHFYQRDPLAPDDILGVSELKRPLVDYDFRFARGLAVYADSASRPVGLGGKHFRQILPHMPVEVRVSPYTDDEFKAAVDHYRDAYDIDDPFTPTEVRALMMCTQRIPKLLYERMLLS</sequence>
<dbReference type="Pfam" id="PF10236">
    <property type="entry name" value="DAP3"/>
    <property type="match status" value="1"/>
</dbReference>
<dbReference type="PANTHER" id="PTHR12810:SF0">
    <property type="entry name" value="SMALL RIBOSOMAL SUBUNIT PROTEIN MS29"/>
    <property type="match status" value="1"/>
</dbReference>
<dbReference type="AlphaFoldDB" id="A0AAD7XR68"/>
<dbReference type="GO" id="GO:0005763">
    <property type="term" value="C:mitochondrial small ribosomal subunit"/>
    <property type="evidence" value="ECO:0007669"/>
    <property type="project" value="TreeGrafter"/>
</dbReference>
<organism evidence="8 9">
    <name type="scientific">Chrysophaeum taylorii</name>
    <dbReference type="NCBI Taxonomy" id="2483200"/>
    <lineage>
        <taxon>Eukaryota</taxon>
        <taxon>Sar</taxon>
        <taxon>Stramenopiles</taxon>
        <taxon>Ochrophyta</taxon>
        <taxon>Pelagophyceae</taxon>
        <taxon>Pelagomonadales</taxon>
        <taxon>Pelagomonadaceae</taxon>
        <taxon>Chrysophaeum</taxon>
    </lineage>
</organism>
<keyword evidence="6" id="KW-0687">Ribonucleoprotein</keyword>
<evidence type="ECO:0000256" key="7">
    <source>
        <dbReference type="ARBA" id="ARBA00035140"/>
    </source>
</evidence>
<reference evidence="8" key="1">
    <citation type="submission" date="2023-01" db="EMBL/GenBank/DDBJ databases">
        <title>Metagenome sequencing of chrysophaentin producing Chrysophaeum taylorii.</title>
        <authorList>
            <person name="Davison J."/>
            <person name="Bewley C."/>
        </authorList>
    </citation>
    <scope>NUCLEOTIDE SEQUENCE</scope>
    <source>
        <strain evidence="8">NIES-1699</strain>
    </source>
</reference>
<protein>
    <recommendedName>
        <fullName evidence="7">Small ribosomal subunit protein mS29</fullName>
    </recommendedName>
</protein>
<keyword evidence="4" id="KW-0689">Ribosomal protein</keyword>
<dbReference type="EMBL" id="JAQMWT010000278">
    <property type="protein sequence ID" value="KAJ8606389.1"/>
    <property type="molecule type" value="Genomic_DNA"/>
</dbReference>
<evidence type="ECO:0000256" key="5">
    <source>
        <dbReference type="ARBA" id="ARBA00023128"/>
    </source>
</evidence>
<keyword evidence="3" id="KW-0809">Transit peptide</keyword>
<comment type="caution">
    <text evidence="8">The sequence shown here is derived from an EMBL/GenBank/DDBJ whole genome shotgun (WGS) entry which is preliminary data.</text>
</comment>
<evidence type="ECO:0000313" key="9">
    <source>
        <dbReference type="Proteomes" id="UP001230188"/>
    </source>
</evidence>
<evidence type="ECO:0000256" key="6">
    <source>
        <dbReference type="ARBA" id="ARBA00023274"/>
    </source>
</evidence>
<keyword evidence="5" id="KW-0496">Mitochondrion</keyword>
<evidence type="ECO:0000256" key="2">
    <source>
        <dbReference type="ARBA" id="ARBA00009863"/>
    </source>
</evidence>
<evidence type="ECO:0000256" key="3">
    <source>
        <dbReference type="ARBA" id="ARBA00022946"/>
    </source>
</evidence>
<comment type="subcellular location">
    <subcellularLocation>
        <location evidence="1">Mitochondrion</location>
    </subcellularLocation>
</comment>
<gene>
    <name evidence="8" type="ORF">CTAYLR_009324</name>
</gene>
<proteinExistence type="inferred from homology"/>
<evidence type="ECO:0000256" key="4">
    <source>
        <dbReference type="ARBA" id="ARBA00022980"/>
    </source>
</evidence>
<accession>A0AAD7XR68</accession>
<comment type="similarity">
    <text evidence="2">Belongs to the mitochondrion-specific ribosomal protein mS29 family.</text>
</comment>
<dbReference type="InterPro" id="IPR019368">
    <property type="entry name" value="Ribosomal_mS29"/>
</dbReference>
<evidence type="ECO:0000313" key="8">
    <source>
        <dbReference type="EMBL" id="KAJ8606389.1"/>
    </source>
</evidence>
<keyword evidence="9" id="KW-1185">Reference proteome</keyword>